<dbReference type="RefSeq" id="WP_055733731.1">
    <property type="nucleotide sequence ID" value="NZ_BMDY01000018.1"/>
</dbReference>
<dbReference type="InterPro" id="IPR029017">
    <property type="entry name" value="Enolase-like_N"/>
</dbReference>
<dbReference type="SMART" id="SM00922">
    <property type="entry name" value="MR_MLE"/>
    <property type="match status" value="1"/>
</dbReference>
<keyword evidence="3" id="KW-0456">Lyase</keyword>
<dbReference type="NCBIfam" id="NF003473">
    <property type="entry name" value="PRK05105.1"/>
    <property type="match status" value="1"/>
</dbReference>
<dbReference type="SFLD" id="SFLDF00009">
    <property type="entry name" value="o-succinylbenzoate_synthase"/>
    <property type="match status" value="1"/>
</dbReference>
<dbReference type="Proteomes" id="UP000651977">
    <property type="component" value="Unassembled WGS sequence"/>
</dbReference>
<evidence type="ECO:0000256" key="2">
    <source>
        <dbReference type="ARBA" id="ARBA00022842"/>
    </source>
</evidence>
<keyword evidence="2" id="KW-0460">Magnesium</keyword>
<protein>
    <recommendedName>
        <fullName evidence="4">o-succinylbenzoate synthase</fullName>
        <ecNumber evidence="4">4.2.1.113</ecNumber>
    </recommendedName>
</protein>
<organism evidence="6 7">
    <name type="scientific">Agarivorans gilvus</name>
    <dbReference type="NCBI Taxonomy" id="680279"/>
    <lineage>
        <taxon>Bacteria</taxon>
        <taxon>Pseudomonadati</taxon>
        <taxon>Pseudomonadota</taxon>
        <taxon>Gammaproteobacteria</taxon>
        <taxon>Alteromonadales</taxon>
        <taxon>Alteromonadaceae</taxon>
        <taxon>Agarivorans</taxon>
    </lineage>
</organism>
<dbReference type="SFLD" id="SFLDS00001">
    <property type="entry name" value="Enolase"/>
    <property type="match status" value="1"/>
</dbReference>
<evidence type="ECO:0000256" key="4">
    <source>
        <dbReference type="NCBIfam" id="TIGR01927"/>
    </source>
</evidence>
<dbReference type="Pfam" id="PF21508">
    <property type="entry name" value="MenC_N"/>
    <property type="match status" value="1"/>
</dbReference>
<dbReference type="SUPFAM" id="SSF51604">
    <property type="entry name" value="Enolase C-terminal domain-like"/>
    <property type="match status" value="1"/>
</dbReference>
<feature type="domain" description="Mandelate racemase/muconate lactonizing enzyme C-terminal" evidence="5">
    <location>
        <begin position="109"/>
        <end position="203"/>
    </location>
</feature>
<dbReference type="InterPro" id="IPR018110">
    <property type="entry name" value="Mandel_Rmase/mucon_lact_enz_CS"/>
</dbReference>
<dbReference type="EMBL" id="BMDY01000018">
    <property type="protein sequence ID" value="GGB13602.1"/>
    <property type="molecule type" value="Genomic_DNA"/>
</dbReference>
<evidence type="ECO:0000256" key="1">
    <source>
        <dbReference type="ARBA" id="ARBA00022723"/>
    </source>
</evidence>
<dbReference type="NCBIfam" id="TIGR01927">
    <property type="entry name" value="menC_gam_Gplu"/>
    <property type="match status" value="1"/>
</dbReference>
<reference evidence="7" key="1">
    <citation type="journal article" date="2019" name="Int. J. Syst. Evol. Microbiol.">
        <title>The Global Catalogue of Microorganisms (GCM) 10K type strain sequencing project: providing services to taxonomists for standard genome sequencing and annotation.</title>
        <authorList>
            <consortium name="The Broad Institute Genomics Platform"/>
            <consortium name="The Broad Institute Genome Sequencing Center for Infectious Disease"/>
            <person name="Wu L."/>
            <person name="Ma J."/>
        </authorList>
    </citation>
    <scope>NUCLEOTIDE SEQUENCE [LARGE SCALE GENOMIC DNA]</scope>
    <source>
        <strain evidence="7">CGMCC 1.10131</strain>
    </source>
</reference>
<dbReference type="Gene3D" id="3.30.390.10">
    <property type="entry name" value="Enolase-like, N-terminal domain"/>
    <property type="match status" value="1"/>
</dbReference>
<dbReference type="CDD" id="cd03320">
    <property type="entry name" value="OSBS"/>
    <property type="match status" value="1"/>
</dbReference>
<evidence type="ECO:0000313" key="7">
    <source>
        <dbReference type="Proteomes" id="UP000651977"/>
    </source>
</evidence>
<proteinExistence type="predicted"/>
<sequence length="306" mass="34830">MLCDWHSATLSRYTQQLAQPLQLGNFQLQQRQGLYLELRFQDGRLGRGEIAPLPGFSEETLAQAEQQVIACLQGHPQHRLYPSVAFGLDCAMAGEPPEANFNDSCLLLKGDWQHCQQILEQQPSDLAKLKVARQSPKQDIELIQALQKHYPQLRLRLDANRSWIWNQAIFIIENIDLSRIEYIEEPLNNPQQSAMLAERTGVGIGLDESLQDSNYRYRYFKGLKALIMKPSLLGPWHRCLSLLEQAHADQVACVFSSAYESRLGLSWIKALAQQYTPNQPAGLDTLRAFSEAPPEIEIIQHFQHNS</sequence>
<dbReference type="PANTHER" id="PTHR48073:SF2">
    <property type="entry name" value="O-SUCCINYLBENZOATE SYNTHASE"/>
    <property type="match status" value="1"/>
</dbReference>
<dbReference type="InterPro" id="IPR036849">
    <property type="entry name" value="Enolase-like_C_sf"/>
</dbReference>
<dbReference type="PANTHER" id="PTHR48073">
    <property type="entry name" value="O-SUCCINYLBENZOATE SYNTHASE-RELATED"/>
    <property type="match status" value="1"/>
</dbReference>
<dbReference type="InterPro" id="IPR029065">
    <property type="entry name" value="Enolase_C-like"/>
</dbReference>
<comment type="caution">
    <text evidence="6">The sequence shown here is derived from an EMBL/GenBank/DDBJ whole genome shotgun (WGS) entry which is preliminary data.</text>
</comment>
<dbReference type="PROSITE" id="PS00909">
    <property type="entry name" value="MR_MLE_2"/>
    <property type="match status" value="1"/>
</dbReference>
<keyword evidence="7" id="KW-1185">Reference proteome</keyword>
<dbReference type="Pfam" id="PF13378">
    <property type="entry name" value="MR_MLE_C"/>
    <property type="match status" value="1"/>
</dbReference>
<dbReference type="Gene3D" id="3.20.20.120">
    <property type="entry name" value="Enolase-like C-terminal domain"/>
    <property type="match status" value="1"/>
</dbReference>
<dbReference type="InterPro" id="IPR013342">
    <property type="entry name" value="Mandelate_racemase_C"/>
</dbReference>
<keyword evidence="1" id="KW-0479">Metal-binding</keyword>
<evidence type="ECO:0000313" key="6">
    <source>
        <dbReference type="EMBL" id="GGB13602.1"/>
    </source>
</evidence>
<gene>
    <name evidence="6" type="primary">menC</name>
    <name evidence="6" type="ORF">GCM10007414_28750</name>
</gene>
<dbReference type="InterPro" id="IPR041338">
    <property type="entry name" value="OSBS_N"/>
</dbReference>
<name>A0ABQ1I5N4_9ALTE</name>
<accession>A0ABQ1I5N4</accession>
<evidence type="ECO:0000256" key="3">
    <source>
        <dbReference type="ARBA" id="ARBA00023239"/>
    </source>
</evidence>
<dbReference type="EC" id="4.2.1.113" evidence="4"/>
<evidence type="ECO:0000259" key="5">
    <source>
        <dbReference type="SMART" id="SM00922"/>
    </source>
</evidence>
<dbReference type="SFLD" id="SFLDG00180">
    <property type="entry name" value="muconate_cycloisomerase"/>
    <property type="match status" value="1"/>
</dbReference>
<dbReference type="SUPFAM" id="SSF54826">
    <property type="entry name" value="Enolase N-terminal domain-like"/>
    <property type="match status" value="1"/>
</dbReference>